<dbReference type="SMART" id="SM00220">
    <property type="entry name" value="S_TKc"/>
    <property type="match status" value="1"/>
</dbReference>
<dbReference type="EMBL" id="VIBQ01000016">
    <property type="protein sequence ID" value="KAB8356455.1"/>
    <property type="molecule type" value="Genomic_DNA"/>
</dbReference>
<dbReference type="GO" id="GO:0005524">
    <property type="term" value="F:ATP binding"/>
    <property type="evidence" value="ECO:0007669"/>
    <property type="project" value="UniProtKB-UniRule"/>
</dbReference>
<dbReference type="Gene3D" id="1.10.510.10">
    <property type="entry name" value="Transferase(Phosphotransferase) domain 1"/>
    <property type="match status" value="1"/>
</dbReference>
<evidence type="ECO:0000256" key="2">
    <source>
        <dbReference type="ARBA" id="ARBA00022679"/>
    </source>
</evidence>
<dbReference type="PANTHER" id="PTHR48012">
    <property type="entry name" value="STERILE20-LIKE KINASE, ISOFORM B-RELATED"/>
    <property type="match status" value="1"/>
</dbReference>
<dbReference type="InterPro" id="IPR017441">
    <property type="entry name" value="Protein_kinase_ATP_BS"/>
</dbReference>
<comment type="caution">
    <text evidence="9">The sequence shown here is derived from an EMBL/GenBank/DDBJ whole genome shotgun (WGS) entry which is preliminary data.</text>
</comment>
<evidence type="ECO:0000313" key="9">
    <source>
        <dbReference type="EMBL" id="KAB8356455.1"/>
    </source>
</evidence>
<protein>
    <recommendedName>
        <fullName evidence="1">non-specific serine/threonine protein kinase</fullName>
        <ecNumber evidence="1">2.7.11.1</ecNumber>
    </recommendedName>
</protein>
<dbReference type="InterPro" id="IPR008271">
    <property type="entry name" value="Ser/Thr_kinase_AS"/>
</dbReference>
<evidence type="ECO:0000256" key="7">
    <source>
        <dbReference type="RuleBase" id="RU000304"/>
    </source>
</evidence>
<dbReference type="Proteomes" id="UP000327013">
    <property type="component" value="Unassembled WGS sequence"/>
</dbReference>
<gene>
    <name evidence="9" type="ORF">FH972_024038</name>
</gene>
<dbReference type="SUPFAM" id="SSF56112">
    <property type="entry name" value="Protein kinase-like (PK-like)"/>
    <property type="match status" value="1"/>
</dbReference>
<dbReference type="GO" id="GO:0005737">
    <property type="term" value="C:cytoplasm"/>
    <property type="evidence" value="ECO:0007669"/>
    <property type="project" value="TreeGrafter"/>
</dbReference>
<proteinExistence type="inferred from homology"/>
<dbReference type="OrthoDB" id="4062651at2759"/>
<keyword evidence="4" id="KW-0418">Kinase</keyword>
<keyword evidence="5 6" id="KW-0067">ATP-binding</keyword>
<evidence type="ECO:0000259" key="8">
    <source>
        <dbReference type="PROSITE" id="PS50011"/>
    </source>
</evidence>
<sequence>MGGRKRDFVQFRIVWPPQNQLATGSLLQRPPGRKVHPNAAETILDSSLDTKRYPTRFVPTSGLIAYRPVSRLGYGASGEVWKAIGSRHGSVFAVKILQLRSSNVGEVAWWMDTALREFSILQTLDHPHVVACFHGQGFNNDSDKIELFMDLYDTTTWDLIGSRPDLSESIDFLKMFVKDTLRGLAYVHHKGVIHRDIKPENILVKRGDGREWHFSLADFGVSKLLDHKTTFSGTVPYMAPEVHNHHLQTTAADIFSFGRTVLVIHKPKLLTDALRKDSLKEFTDARFVEALKTLQTVAPLLQHVPSKRPPAQAFYLESFGHCSEIASLHPKELRTVPERSLVGGFNLTPVVDAHGMRMQH</sequence>
<dbReference type="PROSITE" id="PS50011">
    <property type="entry name" value="PROTEIN_KINASE_DOM"/>
    <property type="match status" value="1"/>
</dbReference>
<dbReference type="PROSITE" id="PS00107">
    <property type="entry name" value="PROTEIN_KINASE_ATP"/>
    <property type="match status" value="1"/>
</dbReference>
<feature type="binding site" evidence="6">
    <location>
        <position position="95"/>
    </location>
    <ligand>
        <name>ATP</name>
        <dbReference type="ChEBI" id="CHEBI:30616"/>
    </ligand>
</feature>
<dbReference type="AlphaFoldDB" id="A0A5N6KX89"/>
<organism evidence="9 10">
    <name type="scientific">Carpinus fangiana</name>
    <dbReference type="NCBI Taxonomy" id="176857"/>
    <lineage>
        <taxon>Eukaryota</taxon>
        <taxon>Viridiplantae</taxon>
        <taxon>Streptophyta</taxon>
        <taxon>Embryophyta</taxon>
        <taxon>Tracheophyta</taxon>
        <taxon>Spermatophyta</taxon>
        <taxon>Magnoliopsida</taxon>
        <taxon>eudicotyledons</taxon>
        <taxon>Gunneridae</taxon>
        <taxon>Pentapetalae</taxon>
        <taxon>rosids</taxon>
        <taxon>fabids</taxon>
        <taxon>Fagales</taxon>
        <taxon>Betulaceae</taxon>
        <taxon>Carpinus</taxon>
    </lineage>
</organism>
<evidence type="ECO:0000313" key="10">
    <source>
        <dbReference type="Proteomes" id="UP000327013"/>
    </source>
</evidence>
<dbReference type="InterPro" id="IPR011009">
    <property type="entry name" value="Kinase-like_dom_sf"/>
</dbReference>
<keyword evidence="3 6" id="KW-0547">Nucleotide-binding</keyword>
<dbReference type="InterPro" id="IPR050629">
    <property type="entry name" value="STE20/SPS1-PAK"/>
</dbReference>
<keyword evidence="7" id="KW-0723">Serine/threonine-protein kinase</keyword>
<dbReference type="Pfam" id="PF00069">
    <property type="entry name" value="Pkinase"/>
    <property type="match status" value="1"/>
</dbReference>
<dbReference type="PROSITE" id="PS00108">
    <property type="entry name" value="PROTEIN_KINASE_ST"/>
    <property type="match status" value="1"/>
</dbReference>
<name>A0A5N6KX89_9ROSI</name>
<feature type="domain" description="Protein kinase" evidence="8">
    <location>
        <begin position="66"/>
        <end position="320"/>
    </location>
</feature>
<evidence type="ECO:0000256" key="3">
    <source>
        <dbReference type="ARBA" id="ARBA00022741"/>
    </source>
</evidence>
<evidence type="ECO:0000256" key="4">
    <source>
        <dbReference type="ARBA" id="ARBA00022777"/>
    </source>
</evidence>
<reference evidence="9 10" key="1">
    <citation type="submission" date="2019-06" db="EMBL/GenBank/DDBJ databases">
        <title>A chromosomal-level reference genome of Carpinus fangiana (Coryloideae, Betulaceae).</title>
        <authorList>
            <person name="Yang X."/>
            <person name="Wang Z."/>
            <person name="Zhang L."/>
            <person name="Hao G."/>
            <person name="Liu J."/>
            <person name="Yang Y."/>
        </authorList>
    </citation>
    <scope>NUCLEOTIDE SEQUENCE [LARGE SCALE GENOMIC DNA]</scope>
    <source>
        <strain evidence="9">Cfa_2016G</strain>
        <tissue evidence="9">Leaf</tissue>
    </source>
</reference>
<evidence type="ECO:0000256" key="5">
    <source>
        <dbReference type="ARBA" id="ARBA00022840"/>
    </source>
</evidence>
<dbReference type="EC" id="2.7.11.1" evidence="1"/>
<dbReference type="GO" id="GO:0004674">
    <property type="term" value="F:protein serine/threonine kinase activity"/>
    <property type="evidence" value="ECO:0007669"/>
    <property type="project" value="UniProtKB-KW"/>
</dbReference>
<evidence type="ECO:0000256" key="6">
    <source>
        <dbReference type="PROSITE-ProRule" id="PRU10141"/>
    </source>
</evidence>
<keyword evidence="2" id="KW-0808">Transferase</keyword>
<keyword evidence="10" id="KW-1185">Reference proteome</keyword>
<accession>A0A5N6KX89</accession>
<dbReference type="InterPro" id="IPR000719">
    <property type="entry name" value="Prot_kinase_dom"/>
</dbReference>
<evidence type="ECO:0000256" key="1">
    <source>
        <dbReference type="ARBA" id="ARBA00012513"/>
    </source>
</evidence>
<comment type="similarity">
    <text evidence="7">Belongs to the protein kinase superfamily.</text>
</comment>